<evidence type="ECO:0000313" key="4">
    <source>
        <dbReference type="Proteomes" id="UP000030161"/>
    </source>
</evidence>
<dbReference type="EMBL" id="AJIX01000041">
    <property type="protein sequence ID" value="KGR04639.1"/>
    <property type="molecule type" value="Genomic_DNA"/>
</dbReference>
<name>A0AB34PM11_CANAX</name>
<proteinExistence type="predicted"/>
<protein>
    <recommendedName>
        <fullName evidence="5">Transmembrane protein</fullName>
    </recommendedName>
</protein>
<reference evidence="3 4" key="1">
    <citation type="submission" date="2013-12" db="EMBL/GenBank/DDBJ databases">
        <title>The Genome Sequence of Candida albicans P78048.</title>
        <authorList>
            <consortium name="The Broad Institute Genome Sequencing Platform"/>
            <consortium name="The Broad Institute Genome Sequencing Center for Infectious Disease"/>
            <person name="Cuomo C."/>
            <person name="Bennett R."/>
            <person name="Hirakawa M."/>
            <person name="Noverr M."/>
            <person name="Mitchell A."/>
            <person name="Young S.K."/>
            <person name="Zeng Q."/>
            <person name="Gargeya S."/>
            <person name="Fitzgerald M."/>
            <person name="Abouelleil A."/>
            <person name="Alvarado L."/>
            <person name="Berlin A.M."/>
            <person name="Chapman S.B."/>
            <person name="Dewar J."/>
            <person name="Goldberg J."/>
            <person name="Griggs A."/>
            <person name="Gujja S."/>
            <person name="Hansen M."/>
            <person name="Howarth C."/>
            <person name="Imamovic A."/>
            <person name="Larimer J."/>
            <person name="McCowan C."/>
            <person name="Murphy C."/>
            <person name="Pearson M."/>
            <person name="Priest M."/>
            <person name="Roberts A."/>
            <person name="Saif S."/>
            <person name="Shea T."/>
            <person name="Sykes S."/>
            <person name="Wortman J."/>
            <person name="Nusbaum C."/>
            <person name="Birren B."/>
        </authorList>
    </citation>
    <scope>NUCLEOTIDE SEQUENCE [LARGE SCALE GENOMIC DNA]</scope>
    <source>
        <strain evidence="3 4">P78048</strain>
    </source>
</reference>
<dbReference type="AlphaFoldDB" id="A0AB34PM11"/>
<organism evidence="3 4">
    <name type="scientific">Candida albicans P78048</name>
    <dbReference type="NCBI Taxonomy" id="1094989"/>
    <lineage>
        <taxon>Eukaryota</taxon>
        <taxon>Fungi</taxon>
        <taxon>Dikarya</taxon>
        <taxon>Ascomycota</taxon>
        <taxon>Saccharomycotina</taxon>
        <taxon>Pichiomycetes</taxon>
        <taxon>Debaryomycetaceae</taxon>
        <taxon>Candida/Lodderomyces clade</taxon>
        <taxon>Candida</taxon>
    </lineage>
</organism>
<feature type="compositionally biased region" description="Basic and acidic residues" evidence="1">
    <location>
        <begin position="9"/>
        <end position="35"/>
    </location>
</feature>
<keyword evidence="2" id="KW-1133">Transmembrane helix</keyword>
<feature type="transmembrane region" description="Helical" evidence="2">
    <location>
        <begin position="56"/>
        <end position="74"/>
    </location>
</feature>
<evidence type="ECO:0000313" key="3">
    <source>
        <dbReference type="EMBL" id="KGR04639.1"/>
    </source>
</evidence>
<keyword evidence="2" id="KW-0812">Transmembrane</keyword>
<gene>
    <name evidence="3" type="ORF">MG3_05266</name>
</gene>
<accession>A0AB34PM11</accession>
<evidence type="ECO:0000256" key="2">
    <source>
        <dbReference type="SAM" id="Phobius"/>
    </source>
</evidence>
<dbReference type="SMR" id="A0AB34PM11"/>
<feature type="region of interest" description="Disordered" evidence="1">
    <location>
        <begin position="1"/>
        <end position="42"/>
    </location>
</feature>
<sequence>MGEEEKEEEGGGEREENERKKSKKVKEQNGEREKFNQTNKTNKQNKLNQNYYTISYLRPLCFVEFAILISHLPSQFNSNQKKTSSIFFLFTLLYLFLSFFLLLRLLFNYSTHIKFTIYNGYRCNC</sequence>
<keyword evidence="2" id="KW-0472">Membrane</keyword>
<feature type="transmembrane region" description="Helical" evidence="2">
    <location>
        <begin position="86"/>
        <end position="107"/>
    </location>
</feature>
<evidence type="ECO:0000256" key="1">
    <source>
        <dbReference type="SAM" id="MobiDB-lite"/>
    </source>
</evidence>
<dbReference type="Proteomes" id="UP000030161">
    <property type="component" value="Unassembled WGS sequence"/>
</dbReference>
<evidence type="ECO:0008006" key="5">
    <source>
        <dbReference type="Google" id="ProtNLM"/>
    </source>
</evidence>
<comment type="caution">
    <text evidence="3">The sequence shown here is derived from an EMBL/GenBank/DDBJ whole genome shotgun (WGS) entry which is preliminary data.</text>
</comment>